<evidence type="ECO:0000313" key="1">
    <source>
        <dbReference type="EMBL" id="CAG9530882.1"/>
    </source>
</evidence>
<evidence type="ECO:0000313" key="2">
    <source>
        <dbReference type="Proteomes" id="UP000746747"/>
    </source>
</evidence>
<comment type="caution">
    <text evidence="1">The sequence shown here is derived from an EMBL/GenBank/DDBJ whole genome shotgun (WGS) entry which is preliminary data.</text>
</comment>
<dbReference type="EMBL" id="CAKAEH010000405">
    <property type="protein sequence ID" value="CAG9530882.1"/>
    <property type="molecule type" value="Genomic_DNA"/>
</dbReference>
<dbReference type="OrthoDB" id="5833934at2759"/>
<proteinExistence type="predicted"/>
<sequence length="145" mass="16436">MFLKYLFTDNRVNCMGILTTKEAYGFVVKKPSDADMVKYVKYARLSCCTSSRKDFHLSGKPKRLNDLSVLAIPYYSSLEPISFFGSDSVHSVSLLPVSKASIKIYTESVECAWRGSKIPKQVDLEKYENYAFERRSAFALQLSSS</sequence>
<protein>
    <submittedName>
        <fullName evidence="1">Uncharacterized protein</fullName>
    </submittedName>
</protein>
<gene>
    <name evidence="1" type="ORF">CJOHNSTONI_LOCUS1324</name>
</gene>
<keyword evidence="2" id="KW-1185">Reference proteome</keyword>
<dbReference type="AlphaFoldDB" id="A0A8J2LX81"/>
<reference evidence="1" key="1">
    <citation type="submission" date="2021-09" db="EMBL/GenBank/DDBJ databases">
        <authorList>
            <consortium name="Pathogen Informatics"/>
        </authorList>
    </citation>
    <scope>NUCLEOTIDE SEQUENCE</scope>
</reference>
<accession>A0A8J2LX81</accession>
<organism evidence="1 2">
    <name type="scientific">Cercopithifilaria johnstoni</name>
    <dbReference type="NCBI Taxonomy" id="2874296"/>
    <lineage>
        <taxon>Eukaryota</taxon>
        <taxon>Metazoa</taxon>
        <taxon>Ecdysozoa</taxon>
        <taxon>Nematoda</taxon>
        <taxon>Chromadorea</taxon>
        <taxon>Rhabditida</taxon>
        <taxon>Spirurina</taxon>
        <taxon>Spiruromorpha</taxon>
        <taxon>Filarioidea</taxon>
        <taxon>Onchocercidae</taxon>
        <taxon>Cercopithifilaria</taxon>
    </lineage>
</organism>
<dbReference type="Proteomes" id="UP000746747">
    <property type="component" value="Unassembled WGS sequence"/>
</dbReference>
<name>A0A8J2LX81_9BILA</name>